<protein>
    <submittedName>
        <fullName evidence="2">Uncharacterized protein</fullName>
    </submittedName>
</protein>
<keyword evidence="1" id="KW-1133">Transmembrane helix</keyword>
<dbReference type="EMBL" id="CP084167">
    <property type="protein sequence ID" value="UJG43583.1"/>
    <property type="molecule type" value="Genomic_DNA"/>
</dbReference>
<name>A0A9Y1BR04_9ARCH</name>
<dbReference type="AlphaFoldDB" id="A0A9Y1BR04"/>
<reference evidence="2" key="1">
    <citation type="journal article" date="2022" name="Nat. Microbiol.">
        <title>Unique mobile elements and scalable gene flow at the prokaryote-eukaryote boundary revealed by circularized Asgard archaea genomes.</title>
        <authorList>
            <person name="Wu F."/>
            <person name="Speth D.R."/>
            <person name="Philosof A."/>
            <person name="Cremiere A."/>
            <person name="Narayanan A."/>
            <person name="Barco R.A."/>
            <person name="Connon S.A."/>
            <person name="Amend J.P."/>
            <person name="Antoshechkin I.A."/>
            <person name="Orphan V.J."/>
        </authorList>
    </citation>
    <scope>NUCLEOTIDE SEQUENCE</scope>
    <source>
        <strain evidence="2">PR6</strain>
    </source>
</reference>
<keyword evidence="1" id="KW-0812">Transmembrane</keyword>
<evidence type="ECO:0000256" key="1">
    <source>
        <dbReference type="SAM" id="Phobius"/>
    </source>
</evidence>
<proteinExistence type="predicted"/>
<accession>A0A9Y1BR04</accession>
<gene>
    <name evidence="2" type="ORF">K9W46_00025</name>
</gene>
<dbReference type="Proteomes" id="UP001200513">
    <property type="component" value="Chromosome"/>
</dbReference>
<feature type="transmembrane region" description="Helical" evidence="1">
    <location>
        <begin position="470"/>
        <end position="490"/>
    </location>
</feature>
<keyword evidence="1" id="KW-0472">Membrane</keyword>
<evidence type="ECO:0000313" key="2">
    <source>
        <dbReference type="EMBL" id="UJG43583.1"/>
    </source>
</evidence>
<organism evidence="2">
    <name type="scientific">Candidatus Heimdallarchaeum endolithica</name>
    <dbReference type="NCBI Taxonomy" id="2876572"/>
    <lineage>
        <taxon>Archaea</taxon>
        <taxon>Promethearchaeati</taxon>
        <taxon>Candidatus Heimdallarchaeota</taxon>
        <taxon>Candidatus Heimdallarchaeia (ex Rinke et al. 2021) (nom. nud.)</taxon>
        <taxon>Candidatus Heimdallarchaeales</taxon>
        <taxon>Candidatus Heimdallarchaeaceae</taxon>
        <taxon>Candidatus Heimdallarchaeum</taxon>
    </lineage>
</organism>
<sequence length="498" mass="54719">MKTEKMKIKNTFVVLVVLTLFVTTSFAFMNVKAESSDDELAFPEITVTTTATVDVRTDVALSLQALQSIPVVPEGQIGIHAIKPTKTGLSITLTGRIGMTSDSECLSDVAIGPEIDHEEKKDSWQLALFLDKGTNLYENTTDVSDTFAISNDFNSLTYQYLAISRARSRATSNSSIVVTYADSLSANISDSDDVTNVTIYNDFLPTRQLLWFRLDLEISNSSRPYILNIAGDEFDADAVYVFSMPSEQDFRDTRYLEVKLGTDSWVNISELNAAEDWKEIATHQTDYTEKWTDNTVKGAGFETVDSFEDSLKEAWVAIINNEIGALDGSSYSSISTGQIVDYRISSASLDTMLNAQLSSAIYSSVKNAAAQSSDLNTYTRAARASTIRRFTITTKLSPKTIEENNRAEDVTEQDNLILASAMKAKGKATSFSTNILDKIVSATGKISKPLAVWLAKERTAWNNLGVSDNWLLIGAVAGVTAVVGLTVFFISRIAHKRR</sequence>